<dbReference type="InterPro" id="IPR049808">
    <property type="entry name" value="CONSTANS-like_Bbox1"/>
</dbReference>
<dbReference type="GO" id="GO:0009640">
    <property type="term" value="P:photomorphogenesis"/>
    <property type="evidence" value="ECO:0007669"/>
    <property type="project" value="TreeGrafter"/>
</dbReference>
<evidence type="ECO:0000256" key="3">
    <source>
        <dbReference type="ARBA" id="ARBA00022737"/>
    </source>
</evidence>
<keyword evidence="5" id="KW-0862">Zinc</keyword>
<evidence type="ECO:0000256" key="6">
    <source>
        <dbReference type="ARBA" id="ARBA00023015"/>
    </source>
</evidence>
<proteinExistence type="predicted"/>
<keyword evidence="12" id="KW-1185">Reference proteome</keyword>
<name>A0A8K0HQG6_9ROSA</name>
<comment type="caution">
    <text evidence="11">The sequence shown here is derived from an EMBL/GenBank/DDBJ whole genome shotgun (WGS) entry which is preliminary data.</text>
</comment>
<dbReference type="AlphaFoldDB" id="A0A8K0HQG6"/>
<evidence type="ECO:0000313" key="12">
    <source>
        <dbReference type="Proteomes" id="UP000796880"/>
    </source>
</evidence>
<protein>
    <recommendedName>
        <fullName evidence="10">B box-type domain-containing protein</fullName>
    </recommendedName>
</protein>
<evidence type="ECO:0000256" key="9">
    <source>
        <dbReference type="PROSITE-ProRule" id="PRU00024"/>
    </source>
</evidence>
<dbReference type="SMART" id="SM00336">
    <property type="entry name" value="BBOX"/>
    <property type="match status" value="2"/>
</dbReference>
<dbReference type="InterPro" id="IPR051979">
    <property type="entry name" value="B-box_zinc_finger"/>
</dbReference>
<evidence type="ECO:0000256" key="7">
    <source>
        <dbReference type="ARBA" id="ARBA00023163"/>
    </source>
</evidence>
<sequence length="238" mass="26216">MKIQCDVCEKAPAAVICCADEAALCAKCDVEVHAANKLASKHQRLLLQCLSNKLPRCDICQDKPAFIFCVEDRALFCQDCDEPIHSANSLSANHQRFLATGIRVALSSSCNKDNETSCPEPPNQNSQQISTKIPVQQPSSFTSSWAVDDLLHLSDFDSSEKKEALEFGELEWLADVGLFGDQITEEALAPAEVPQLPMSQSSNIASYKPSKYNAPYKKPRIEVSIDNDDEYFTVPDLG</sequence>
<evidence type="ECO:0000256" key="2">
    <source>
        <dbReference type="ARBA" id="ARBA00022723"/>
    </source>
</evidence>
<evidence type="ECO:0000259" key="10">
    <source>
        <dbReference type="PROSITE" id="PS50119"/>
    </source>
</evidence>
<keyword evidence="6" id="KW-0805">Transcription regulation</keyword>
<dbReference type="PROSITE" id="PS50119">
    <property type="entry name" value="ZF_BBOX"/>
    <property type="match status" value="2"/>
</dbReference>
<reference evidence="11" key="1">
    <citation type="submission" date="2020-03" db="EMBL/GenBank/DDBJ databases">
        <title>A high-quality chromosome-level genome assembly of a woody plant with both climbing and erect habits, Rhamnella rubrinervis.</title>
        <authorList>
            <person name="Lu Z."/>
            <person name="Yang Y."/>
            <person name="Zhu X."/>
            <person name="Sun Y."/>
        </authorList>
    </citation>
    <scope>NUCLEOTIDE SEQUENCE</scope>
    <source>
        <strain evidence="11">BYM</strain>
        <tissue evidence="11">Leaf</tissue>
    </source>
</reference>
<feature type="domain" description="B box-type" evidence="10">
    <location>
        <begin position="52"/>
        <end position="99"/>
    </location>
</feature>
<accession>A0A8K0HQG6</accession>
<dbReference type="InterPro" id="IPR000315">
    <property type="entry name" value="Znf_B-box"/>
</dbReference>
<dbReference type="CDD" id="cd19821">
    <property type="entry name" value="Bbox1_BBX-like"/>
    <property type="match status" value="2"/>
</dbReference>
<dbReference type="GO" id="GO:0006355">
    <property type="term" value="P:regulation of DNA-templated transcription"/>
    <property type="evidence" value="ECO:0007669"/>
    <property type="project" value="TreeGrafter"/>
</dbReference>
<dbReference type="PANTHER" id="PTHR31832:SF41">
    <property type="entry name" value="B-BOX ZINC FINGER PROTEIN 24"/>
    <property type="match status" value="1"/>
</dbReference>
<keyword evidence="4 9" id="KW-0863">Zinc-finger</keyword>
<dbReference type="Proteomes" id="UP000796880">
    <property type="component" value="Unassembled WGS sequence"/>
</dbReference>
<evidence type="ECO:0000256" key="5">
    <source>
        <dbReference type="ARBA" id="ARBA00022833"/>
    </source>
</evidence>
<keyword evidence="2" id="KW-0479">Metal-binding</keyword>
<evidence type="ECO:0000313" key="11">
    <source>
        <dbReference type="EMBL" id="KAF3455728.1"/>
    </source>
</evidence>
<keyword evidence="3" id="KW-0677">Repeat</keyword>
<gene>
    <name evidence="11" type="ORF">FNV43_RR00370</name>
</gene>
<evidence type="ECO:0000256" key="1">
    <source>
        <dbReference type="ARBA" id="ARBA00004123"/>
    </source>
</evidence>
<evidence type="ECO:0000256" key="8">
    <source>
        <dbReference type="ARBA" id="ARBA00023242"/>
    </source>
</evidence>
<dbReference type="PANTHER" id="PTHR31832">
    <property type="entry name" value="B-BOX ZINC FINGER PROTEIN 22"/>
    <property type="match status" value="1"/>
</dbReference>
<feature type="domain" description="B box-type" evidence="10">
    <location>
        <begin position="1"/>
        <end position="47"/>
    </location>
</feature>
<organism evidence="11 12">
    <name type="scientific">Rhamnella rubrinervis</name>
    <dbReference type="NCBI Taxonomy" id="2594499"/>
    <lineage>
        <taxon>Eukaryota</taxon>
        <taxon>Viridiplantae</taxon>
        <taxon>Streptophyta</taxon>
        <taxon>Embryophyta</taxon>
        <taxon>Tracheophyta</taxon>
        <taxon>Spermatophyta</taxon>
        <taxon>Magnoliopsida</taxon>
        <taxon>eudicotyledons</taxon>
        <taxon>Gunneridae</taxon>
        <taxon>Pentapetalae</taxon>
        <taxon>rosids</taxon>
        <taxon>fabids</taxon>
        <taxon>Rosales</taxon>
        <taxon>Rhamnaceae</taxon>
        <taxon>rhamnoid group</taxon>
        <taxon>Rhamneae</taxon>
        <taxon>Rhamnella</taxon>
    </lineage>
</organism>
<comment type="subcellular location">
    <subcellularLocation>
        <location evidence="1">Nucleus</location>
    </subcellularLocation>
</comment>
<dbReference type="Gene3D" id="3.30.160.60">
    <property type="entry name" value="Classic Zinc Finger"/>
    <property type="match status" value="1"/>
</dbReference>
<keyword evidence="8" id="KW-0539">Nucleus</keyword>
<evidence type="ECO:0000256" key="4">
    <source>
        <dbReference type="ARBA" id="ARBA00022771"/>
    </source>
</evidence>
<dbReference type="GO" id="GO:0008270">
    <property type="term" value="F:zinc ion binding"/>
    <property type="evidence" value="ECO:0007669"/>
    <property type="project" value="UniProtKB-KW"/>
</dbReference>
<dbReference type="Pfam" id="PF00643">
    <property type="entry name" value="zf-B_box"/>
    <property type="match status" value="2"/>
</dbReference>
<keyword evidence="7" id="KW-0804">Transcription</keyword>
<dbReference type="EMBL" id="VOIH02000001">
    <property type="protein sequence ID" value="KAF3455728.1"/>
    <property type="molecule type" value="Genomic_DNA"/>
</dbReference>
<dbReference type="GO" id="GO:0005634">
    <property type="term" value="C:nucleus"/>
    <property type="evidence" value="ECO:0007669"/>
    <property type="project" value="UniProtKB-SubCell"/>
</dbReference>
<dbReference type="OrthoDB" id="153872at2759"/>